<comment type="caution">
    <text evidence="6">The sequence shown here is derived from an EMBL/GenBank/DDBJ whole genome shotgun (WGS) entry which is preliminary data.</text>
</comment>
<evidence type="ECO:0000256" key="2">
    <source>
        <dbReference type="ARBA" id="ARBA00022490"/>
    </source>
</evidence>
<dbReference type="GO" id="GO:0046872">
    <property type="term" value="F:metal ion binding"/>
    <property type="evidence" value="ECO:0007669"/>
    <property type="project" value="UniProtKB-KW"/>
</dbReference>
<protein>
    <submittedName>
        <fullName evidence="6">Iron-sulfur cluster repair di-iron protein</fullName>
    </submittedName>
</protein>
<evidence type="ECO:0000259" key="5">
    <source>
        <dbReference type="Pfam" id="PF01814"/>
    </source>
</evidence>
<dbReference type="PANTHER" id="PTHR36438:SF1">
    <property type="entry name" value="IRON-SULFUR CLUSTER REPAIR PROTEIN YTFE"/>
    <property type="match status" value="1"/>
</dbReference>
<organism evidence="6 7">
    <name type="scientific">Chelonobacter oris</name>
    <dbReference type="NCBI Taxonomy" id="505317"/>
    <lineage>
        <taxon>Bacteria</taxon>
        <taxon>Pseudomonadati</taxon>
        <taxon>Pseudomonadota</taxon>
        <taxon>Gammaproteobacteria</taxon>
        <taxon>Pasteurellales</taxon>
        <taxon>Pasteurellaceae</taxon>
        <taxon>Chelonobacter</taxon>
    </lineage>
</organism>
<evidence type="ECO:0000256" key="3">
    <source>
        <dbReference type="ARBA" id="ARBA00022723"/>
    </source>
</evidence>
<dbReference type="AlphaFoldDB" id="A0A0A3AQ47"/>
<dbReference type="PANTHER" id="PTHR36438">
    <property type="entry name" value="IRON-SULFUR CLUSTER REPAIR PROTEIN YTFE"/>
    <property type="match status" value="1"/>
</dbReference>
<keyword evidence="4" id="KW-0408">Iron</keyword>
<dbReference type="Pfam" id="PF01814">
    <property type="entry name" value="Hemerythrin"/>
    <property type="match status" value="1"/>
</dbReference>
<name>A0A0A3AQ47_9PAST</name>
<gene>
    <name evidence="6" type="ORF">OA57_00265</name>
</gene>
<dbReference type="NCBIfam" id="NF008221">
    <property type="entry name" value="PRK10992.1"/>
    <property type="match status" value="1"/>
</dbReference>
<feature type="domain" description="Hemerythrin-like" evidence="5">
    <location>
        <begin position="79"/>
        <end position="218"/>
    </location>
</feature>
<evidence type="ECO:0000313" key="7">
    <source>
        <dbReference type="Proteomes" id="UP000030380"/>
    </source>
</evidence>
<dbReference type="InterPro" id="IPR019903">
    <property type="entry name" value="RIC_family"/>
</dbReference>
<dbReference type="GO" id="GO:0005737">
    <property type="term" value="C:cytoplasm"/>
    <property type="evidence" value="ECO:0007669"/>
    <property type="project" value="UniProtKB-SubCell"/>
</dbReference>
<comment type="subcellular location">
    <subcellularLocation>
        <location evidence="1">Cytoplasm</location>
    </subcellularLocation>
</comment>
<keyword evidence="2" id="KW-0963">Cytoplasm</keyword>
<keyword evidence="7" id="KW-1185">Reference proteome</keyword>
<keyword evidence="3" id="KW-0479">Metal-binding</keyword>
<dbReference type="NCBIfam" id="TIGR03652">
    <property type="entry name" value="FeS_repair_RIC"/>
    <property type="match status" value="1"/>
</dbReference>
<sequence length="223" mass="25263">MSYQEKKLSELAITVPGATKLFREYDLDFCCGGANTLGFAAKLKNLDLAAIEKRLAALEGRQQSGQEQDWTQAAYSEMIAHIIARYHQRHREQLPELILMAEKVENVHGERQDCPMGASAVLKEIYAELSLHMQKEEQILFPMIQAGQYAMARMPIQVMEHEHDDAGQQVEVLKSITDNVTPPADACNTWRALYRGINAFIDDLMLHIHLENNILFPRVVSEA</sequence>
<evidence type="ECO:0000256" key="4">
    <source>
        <dbReference type="ARBA" id="ARBA00023004"/>
    </source>
</evidence>
<dbReference type="Pfam" id="PF04405">
    <property type="entry name" value="ScdA_N"/>
    <property type="match status" value="1"/>
</dbReference>
<reference evidence="6 7" key="1">
    <citation type="submission" date="2014-11" db="EMBL/GenBank/DDBJ databases">
        <title>Draft genome sequence of Chelonobacter oris 1662T, associated with respiratory disease in Hermann's Tortoises.</title>
        <authorList>
            <person name="Kudirkiene E."/>
            <person name="Hansen M.J."/>
            <person name="Bojesen A.M."/>
        </authorList>
    </citation>
    <scope>NUCLEOTIDE SEQUENCE [LARGE SCALE GENOMIC DNA]</scope>
    <source>
        <strain evidence="6 7">1662</strain>
    </source>
</reference>
<dbReference type="Proteomes" id="UP000030380">
    <property type="component" value="Unassembled WGS sequence"/>
</dbReference>
<dbReference type="Gene3D" id="1.20.120.520">
    <property type="entry name" value="nmb1532 protein domain like"/>
    <property type="match status" value="1"/>
</dbReference>
<proteinExistence type="predicted"/>
<evidence type="ECO:0000313" key="6">
    <source>
        <dbReference type="EMBL" id="KGQ71543.1"/>
    </source>
</evidence>
<accession>A0A0A3AQ47</accession>
<dbReference type="OrthoDB" id="9797132at2"/>
<dbReference type="RefSeq" id="WP_034611912.1">
    <property type="nucleotide sequence ID" value="NZ_JSUM01000001.1"/>
</dbReference>
<evidence type="ECO:0000256" key="1">
    <source>
        <dbReference type="ARBA" id="ARBA00004496"/>
    </source>
</evidence>
<dbReference type="EMBL" id="JSUM01000001">
    <property type="protein sequence ID" value="KGQ71543.1"/>
    <property type="molecule type" value="Genomic_DNA"/>
</dbReference>
<dbReference type="InterPro" id="IPR012312">
    <property type="entry name" value="Hemerythrin-like"/>
</dbReference>